<keyword evidence="1" id="KW-0234">DNA repair</keyword>
<evidence type="ECO:0000259" key="3">
    <source>
        <dbReference type="Pfam" id="PF05970"/>
    </source>
</evidence>
<dbReference type="InterPro" id="IPR027417">
    <property type="entry name" value="P-loop_NTPase"/>
</dbReference>
<organism evidence="6 7">
    <name type="scientific">Leptotrombidium deliense</name>
    <dbReference type="NCBI Taxonomy" id="299467"/>
    <lineage>
        <taxon>Eukaryota</taxon>
        <taxon>Metazoa</taxon>
        <taxon>Ecdysozoa</taxon>
        <taxon>Arthropoda</taxon>
        <taxon>Chelicerata</taxon>
        <taxon>Arachnida</taxon>
        <taxon>Acari</taxon>
        <taxon>Acariformes</taxon>
        <taxon>Trombidiformes</taxon>
        <taxon>Prostigmata</taxon>
        <taxon>Anystina</taxon>
        <taxon>Parasitengona</taxon>
        <taxon>Trombiculoidea</taxon>
        <taxon>Trombiculidae</taxon>
        <taxon>Leptotrombidium</taxon>
    </lineage>
</organism>
<dbReference type="GO" id="GO:0006310">
    <property type="term" value="P:DNA recombination"/>
    <property type="evidence" value="ECO:0007669"/>
    <property type="project" value="UniProtKB-KW"/>
</dbReference>
<proteinExistence type="inferred from homology"/>
<sequence length="1293" mass="148964">MSALWKRGRPKKFEGKEEAELRKRKETIQKREYERRNRVERTKRMRIARSDPENQTSRNNNCNAYYGKQKNVENISYFDHGDLSVKCIVCGGLTFVNEVGRSKHSCCHGGKITINSLRDYPDELKVLLCGNDETSKHFRDHIRIYNNAFAFASFNASYVNVKGTGPYCLKISGSVSAKVTTSLLGKSNPRYGQIYIYDDNEAAKFRLENKMREGIILLLQSILSENPYAQKYRQLYDVYQETNSTEVSLNFISLKTDDLRRYNLPNNHNIAAIIMNRDGAIPHSVDIKVFPIKTNESDFLNTSSHHADPMLFPLLFPLGEHGWSFTMKTEANKNISPLQYYSYRLTVREGRFNPILCSGRLTQQYIINCYLTVESQRLKYLRFNQQQLRSECYQGLVDHISNRAANASDNVRLGNILILPSTFQGSARAMQMLYHDAMAISRKIGRPDLFITMTCNPKWPEITRYLQTLPPSTTANDIPHFTCRIFYQKAMSLINDLESVFGKKRAFIYTIEFQKRGLPHMHLLVTLHRKLLTADDVDEYISAEIPDKAKYPSLWYKVVKHMLHGPHKNGLSCYDSVTNKCSKKFPKPFVEITDMTGPGYPKYRRRNNIEEMHTYNGKHNGKIVHVDNSMVVPYNPYLLMKYDCHMNVEYCHSVMGIKYIHKYIHKGHDRARIKVSNYSNLEDTTVVCDEIQDYVDSRYLSANECAWRIFELPLHGRSHAVERLPVHLPGSNRVLFEEGQEQEAVTKNCDTKLTAFFKLNKMDENANSIRYEDIPSYYCWINASKQWQKRKNQTSIVSRITSVSSKAVELFHLKLLLRRSVGVKQFNDLKIVNNIQYETFREAAVAFGLVTSDSEMADVLREACSTLMPSQLRHFFVYMLLGCENIDGKELWIQFKNYISEDIGENEALCSIGNILENENSSLSNYGLPAPELSQMMHVEIVDLEYHRRKHSEMYRMLNNDQMTAYNHIHDAIVGKSSHRCFYIDGPGGSGKTFLYKCIIHLAIVKRKSIYTLAWTGIAAILLPFGKTAHKSFQLPLNIEDNTTLFWNKKTKKLLLETDLFIWDEASMIPAAALESIDIALRDICKNDDPFGGKLMLLGGDFRQVLPVVKRAGIQQIINSTIKRSIIWDKFKCINLSKNMRACDDESNFEEWLLQIGDGKVKNLVVCDDHYCNDIVTKMYQNVEAPMMMSQAILTPRNDDVAMLNNKVMKLLKGEMYELFGIDYVTCRGSDSSDEFTELSYPQEYINTLTPSGFPPYKLMLKVGSIIMLIRNLCVTDGLCNERSQVEYLLAKY</sequence>
<dbReference type="SUPFAM" id="SSF52540">
    <property type="entry name" value="P-loop containing nucleoside triphosphate hydrolases"/>
    <property type="match status" value="2"/>
</dbReference>
<keyword evidence="7" id="KW-1185">Reference proteome</keyword>
<dbReference type="Gene3D" id="3.40.50.300">
    <property type="entry name" value="P-loop containing nucleotide triphosphate hydrolases"/>
    <property type="match status" value="1"/>
</dbReference>
<dbReference type="GO" id="GO:0006281">
    <property type="term" value="P:DNA repair"/>
    <property type="evidence" value="ECO:0007669"/>
    <property type="project" value="UniProtKB-KW"/>
</dbReference>
<keyword evidence="1" id="KW-0378">Hydrolase</keyword>
<feature type="compositionally biased region" description="Basic and acidic residues" evidence="2">
    <location>
        <begin position="11"/>
        <end position="52"/>
    </location>
</feature>
<dbReference type="EC" id="5.6.2.3" evidence="1"/>
<dbReference type="Pfam" id="PF21530">
    <property type="entry name" value="Pif1_2B_dom"/>
    <property type="match status" value="1"/>
</dbReference>
<dbReference type="GO" id="GO:0043139">
    <property type="term" value="F:5'-3' DNA helicase activity"/>
    <property type="evidence" value="ECO:0007669"/>
    <property type="project" value="UniProtKB-EC"/>
</dbReference>
<keyword evidence="1" id="KW-0067">ATP-binding</keyword>
<dbReference type="InterPro" id="IPR025476">
    <property type="entry name" value="Helitron_helicase-like"/>
</dbReference>
<feature type="region of interest" description="Disordered" evidence="2">
    <location>
        <begin position="1"/>
        <end position="62"/>
    </location>
</feature>
<comment type="caution">
    <text evidence="6">The sequence shown here is derived from an EMBL/GenBank/DDBJ whole genome shotgun (WGS) entry which is preliminary data.</text>
</comment>
<reference evidence="6 7" key="1">
    <citation type="journal article" date="2018" name="Gigascience">
        <title>Genomes of trombidid mites reveal novel predicted allergens and laterally-transferred genes associated with secondary metabolism.</title>
        <authorList>
            <person name="Dong X."/>
            <person name="Chaisiri K."/>
            <person name="Xia D."/>
            <person name="Armstrong S.D."/>
            <person name="Fang Y."/>
            <person name="Donnelly M.J."/>
            <person name="Kadowaki T."/>
            <person name="McGarry J.W."/>
            <person name="Darby A.C."/>
            <person name="Makepeace B.L."/>
        </authorList>
    </citation>
    <scope>NUCLEOTIDE SEQUENCE [LARGE SCALE GENOMIC DNA]</scope>
    <source>
        <strain evidence="6">UoL-UT</strain>
    </source>
</reference>
<keyword evidence="1" id="KW-0547">Nucleotide-binding</keyword>
<evidence type="ECO:0000313" key="6">
    <source>
        <dbReference type="EMBL" id="RWS25337.1"/>
    </source>
</evidence>
<dbReference type="STRING" id="299467.A0A443SCV5"/>
<evidence type="ECO:0000259" key="5">
    <source>
        <dbReference type="Pfam" id="PF21530"/>
    </source>
</evidence>
<gene>
    <name evidence="6" type="ORF">B4U80_04936</name>
</gene>
<keyword evidence="1" id="KW-0227">DNA damage</keyword>
<name>A0A443SCV5_9ACAR</name>
<feature type="domain" description="DNA helicase Pif1-like DEAD-box helicase" evidence="3">
    <location>
        <begin position="957"/>
        <end position="1163"/>
    </location>
</feature>
<dbReference type="EMBL" id="NCKV01003812">
    <property type="protein sequence ID" value="RWS25337.1"/>
    <property type="molecule type" value="Genomic_DNA"/>
</dbReference>
<dbReference type="Proteomes" id="UP000288716">
    <property type="component" value="Unassembled WGS sequence"/>
</dbReference>
<comment type="similarity">
    <text evidence="1">Belongs to the helicase family.</text>
</comment>
<dbReference type="Pfam" id="PF05970">
    <property type="entry name" value="PIF1"/>
    <property type="match status" value="1"/>
</dbReference>
<evidence type="ECO:0000256" key="2">
    <source>
        <dbReference type="SAM" id="MobiDB-lite"/>
    </source>
</evidence>
<dbReference type="InterPro" id="IPR010285">
    <property type="entry name" value="DNA_helicase_pif1-like_DEAD"/>
</dbReference>
<keyword evidence="1" id="KW-0233">DNA recombination</keyword>
<dbReference type="GO" id="GO:0000723">
    <property type="term" value="P:telomere maintenance"/>
    <property type="evidence" value="ECO:0007669"/>
    <property type="project" value="InterPro"/>
</dbReference>
<dbReference type="InterPro" id="IPR049163">
    <property type="entry name" value="Pif1-like_2B_dom"/>
</dbReference>
<dbReference type="VEuPathDB" id="VectorBase:LDEU006703"/>
<feature type="domain" description="DNA helicase Pif1-like 2B" evidence="5">
    <location>
        <begin position="1244"/>
        <end position="1281"/>
    </location>
</feature>
<dbReference type="OrthoDB" id="6509606at2759"/>
<accession>A0A443SCV5</accession>
<feature type="compositionally biased region" description="Basic residues" evidence="2">
    <location>
        <begin position="1"/>
        <end position="10"/>
    </location>
</feature>
<dbReference type="GO" id="GO:0016887">
    <property type="term" value="F:ATP hydrolysis activity"/>
    <property type="evidence" value="ECO:0007669"/>
    <property type="project" value="RHEA"/>
</dbReference>
<evidence type="ECO:0000259" key="4">
    <source>
        <dbReference type="Pfam" id="PF14214"/>
    </source>
</evidence>
<evidence type="ECO:0000256" key="1">
    <source>
        <dbReference type="RuleBase" id="RU363044"/>
    </source>
</evidence>
<dbReference type="PANTHER" id="PTHR10492:SF57">
    <property type="entry name" value="ATP-DEPENDENT DNA HELICASE"/>
    <property type="match status" value="1"/>
</dbReference>
<dbReference type="GO" id="GO:0005524">
    <property type="term" value="F:ATP binding"/>
    <property type="evidence" value="ECO:0007669"/>
    <property type="project" value="UniProtKB-KW"/>
</dbReference>
<comment type="catalytic activity">
    <reaction evidence="1">
        <text>ATP + H2O = ADP + phosphate + H(+)</text>
        <dbReference type="Rhea" id="RHEA:13065"/>
        <dbReference type="ChEBI" id="CHEBI:15377"/>
        <dbReference type="ChEBI" id="CHEBI:15378"/>
        <dbReference type="ChEBI" id="CHEBI:30616"/>
        <dbReference type="ChEBI" id="CHEBI:43474"/>
        <dbReference type="ChEBI" id="CHEBI:456216"/>
        <dbReference type="EC" id="5.6.2.3"/>
    </reaction>
</comment>
<protein>
    <recommendedName>
        <fullName evidence="1">ATP-dependent DNA helicase</fullName>
        <ecNumber evidence="1">5.6.2.3</ecNumber>
    </recommendedName>
</protein>
<feature type="domain" description="Helitron helicase-like" evidence="4">
    <location>
        <begin position="340"/>
        <end position="525"/>
    </location>
</feature>
<dbReference type="PANTHER" id="PTHR10492">
    <property type="match status" value="1"/>
</dbReference>
<keyword evidence="1" id="KW-0347">Helicase</keyword>
<dbReference type="Pfam" id="PF14214">
    <property type="entry name" value="Helitron_like_N"/>
    <property type="match status" value="1"/>
</dbReference>
<feature type="compositionally biased region" description="Polar residues" evidence="2">
    <location>
        <begin position="53"/>
        <end position="62"/>
    </location>
</feature>
<comment type="cofactor">
    <cofactor evidence="1">
        <name>Mg(2+)</name>
        <dbReference type="ChEBI" id="CHEBI:18420"/>
    </cofactor>
</comment>
<evidence type="ECO:0000313" key="7">
    <source>
        <dbReference type="Proteomes" id="UP000288716"/>
    </source>
</evidence>